<keyword evidence="2" id="KW-1185">Reference proteome</keyword>
<sequence length="121" mass="13156">MGVSSGLKPQALHLRFSWRFTGLDRRFAGDTPSTSSHFAASIAGGLHLCPVYYLKVAIDRRFAGCDLRSSGGSQLITSFPGTLVETGGSRINTGIFPMDHQFSPLFAHILDSTYVWVAFCV</sequence>
<comment type="caution">
    <text evidence="1">The sequence shown here is derived from an EMBL/GenBank/DDBJ whole genome shotgun (WGS) entry which is preliminary data.</text>
</comment>
<protein>
    <submittedName>
        <fullName evidence="1">Uncharacterized protein</fullName>
    </submittedName>
</protein>
<evidence type="ECO:0000313" key="2">
    <source>
        <dbReference type="Proteomes" id="UP000823775"/>
    </source>
</evidence>
<accession>A0ABS8RTY6</accession>
<evidence type="ECO:0000313" key="1">
    <source>
        <dbReference type="EMBL" id="MCD7450286.1"/>
    </source>
</evidence>
<dbReference type="Proteomes" id="UP000823775">
    <property type="component" value="Unassembled WGS sequence"/>
</dbReference>
<proteinExistence type="predicted"/>
<dbReference type="EMBL" id="JACEIK010000124">
    <property type="protein sequence ID" value="MCD7450286.1"/>
    <property type="molecule type" value="Genomic_DNA"/>
</dbReference>
<organism evidence="1 2">
    <name type="scientific">Datura stramonium</name>
    <name type="common">Jimsonweed</name>
    <name type="synonym">Common thornapple</name>
    <dbReference type="NCBI Taxonomy" id="4076"/>
    <lineage>
        <taxon>Eukaryota</taxon>
        <taxon>Viridiplantae</taxon>
        <taxon>Streptophyta</taxon>
        <taxon>Embryophyta</taxon>
        <taxon>Tracheophyta</taxon>
        <taxon>Spermatophyta</taxon>
        <taxon>Magnoliopsida</taxon>
        <taxon>eudicotyledons</taxon>
        <taxon>Gunneridae</taxon>
        <taxon>Pentapetalae</taxon>
        <taxon>asterids</taxon>
        <taxon>lamiids</taxon>
        <taxon>Solanales</taxon>
        <taxon>Solanaceae</taxon>
        <taxon>Solanoideae</taxon>
        <taxon>Datureae</taxon>
        <taxon>Datura</taxon>
    </lineage>
</organism>
<name>A0ABS8RTY6_DATST</name>
<reference evidence="1 2" key="1">
    <citation type="journal article" date="2021" name="BMC Genomics">
        <title>Datura genome reveals duplications of psychoactive alkaloid biosynthetic genes and high mutation rate following tissue culture.</title>
        <authorList>
            <person name="Rajewski A."/>
            <person name="Carter-House D."/>
            <person name="Stajich J."/>
            <person name="Litt A."/>
        </authorList>
    </citation>
    <scope>NUCLEOTIDE SEQUENCE [LARGE SCALE GENOMIC DNA]</scope>
    <source>
        <strain evidence="1">AR-01</strain>
    </source>
</reference>
<gene>
    <name evidence="1" type="ORF">HAX54_005007</name>
</gene>